<protein>
    <recommendedName>
        <fullName evidence="8">Allantoinase</fullName>
        <ecNumber evidence="8">3.5.2.5</ecNumber>
    </recommendedName>
    <alternativeName>
        <fullName evidence="8">Allantoin-utilizing enzyme</fullName>
    </alternativeName>
</protein>
<dbReference type="PROSITE" id="PS00482">
    <property type="entry name" value="DIHYDROOROTASE_1"/>
    <property type="match status" value="1"/>
</dbReference>
<evidence type="ECO:0000256" key="8">
    <source>
        <dbReference type="HAMAP-Rule" id="MF_01645"/>
    </source>
</evidence>
<evidence type="ECO:0000256" key="2">
    <source>
        <dbReference type="ARBA" id="ARBA00010286"/>
    </source>
</evidence>
<proteinExistence type="inferred from homology"/>
<comment type="similarity">
    <text evidence="8">Belongs to the metallo-dependent hydrolases superfamily. Allantoinase family.</text>
</comment>
<dbReference type="Proteomes" id="UP000681526">
    <property type="component" value="Unassembled WGS sequence"/>
</dbReference>
<dbReference type="PANTHER" id="PTHR43668:SF4">
    <property type="entry name" value="ALLANTOINASE"/>
    <property type="match status" value="1"/>
</dbReference>
<dbReference type="Gene3D" id="3.20.20.140">
    <property type="entry name" value="Metal-dependent hydrolases"/>
    <property type="match status" value="1"/>
</dbReference>
<feature type="domain" description="Amidohydrolase-related" evidence="9">
    <location>
        <begin position="54"/>
        <end position="437"/>
    </location>
</feature>
<evidence type="ECO:0000256" key="6">
    <source>
        <dbReference type="ARBA" id="ARBA00022801"/>
    </source>
</evidence>
<dbReference type="Pfam" id="PF01979">
    <property type="entry name" value="Amidohydro_1"/>
    <property type="match status" value="1"/>
</dbReference>
<keyword evidence="5 8" id="KW-0479">Metal-binding</keyword>
<dbReference type="EMBL" id="CAJRAY010000038">
    <property type="protein sequence ID" value="CAG5084803.1"/>
    <property type="molecule type" value="Genomic_DNA"/>
</dbReference>
<dbReference type="GO" id="GO:0004038">
    <property type="term" value="F:allantoinase activity"/>
    <property type="evidence" value="ECO:0007669"/>
    <property type="project" value="UniProtKB-EC"/>
</dbReference>
<name>A0ABM8V394_THEXY</name>
<dbReference type="InterPro" id="IPR017593">
    <property type="entry name" value="Allantoinase"/>
</dbReference>
<feature type="binding site" description="via carbamate group" evidence="8">
    <location>
        <position position="149"/>
    </location>
    <ligand>
        <name>Zn(2+)</name>
        <dbReference type="ChEBI" id="CHEBI:29105"/>
        <label>1</label>
    </ligand>
</feature>
<dbReference type="InterPro" id="IPR011059">
    <property type="entry name" value="Metal-dep_hydrolase_composite"/>
</dbReference>
<comment type="caution">
    <text evidence="10">The sequence shown here is derived from an EMBL/GenBank/DDBJ whole genome shotgun (WGS) entry which is preliminary data.</text>
</comment>
<dbReference type="InterPro" id="IPR047604">
    <property type="entry name" value="Allantoinase_bact"/>
</dbReference>
<organism evidence="10 11">
    <name type="scientific">Thermobacillus xylanilyticus</name>
    <dbReference type="NCBI Taxonomy" id="76633"/>
    <lineage>
        <taxon>Bacteria</taxon>
        <taxon>Bacillati</taxon>
        <taxon>Bacillota</taxon>
        <taxon>Bacilli</taxon>
        <taxon>Bacillales</taxon>
        <taxon>Paenibacillaceae</taxon>
        <taxon>Thermobacillus</taxon>
    </lineage>
</organism>
<dbReference type="PANTHER" id="PTHR43668">
    <property type="entry name" value="ALLANTOINASE"/>
    <property type="match status" value="1"/>
</dbReference>
<feature type="modified residue" description="N6-carboxylysine" evidence="8">
    <location>
        <position position="149"/>
    </location>
</feature>
<feature type="binding site" evidence="8">
    <location>
        <position position="64"/>
    </location>
    <ligand>
        <name>Zn(2+)</name>
        <dbReference type="ChEBI" id="CHEBI:29105"/>
        <label>1</label>
    </ligand>
</feature>
<keyword evidence="6 8" id="KW-0378">Hydrolase</keyword>
<evidence type="ECO:0000256" key="4">
    <source>
        <dbReference type="ARBA" id="ARBA00022631"/>
    </source>
</evidence>
<evidence type="ECO:0000256" key="5">
    <source>
        <dbReference type="ARBA" id="ARBA00022723"/>
    </source>
</evidence>
<gene>
    <name evidence="10" type="primary">txxe 1108-allB</name>
    <name evidence="8" type="synonym">allB</name>
    <name evidence="10" type="ORF">TXXE_08175</name>
</gene>
<dbReference type="NCBIfam" id="TIGR03178">
    <property type="entry name" value="allantoinase"/>
    <property type="match status" value="1"/>
</dbReference>
<feature type="binding site" evidence="8">
    <location>
        <position position="62"/>
    </location>
    <ligand>
        <name>Zn(2+)</name>
        <dbReference type="ChEBI" id="CHEBI:29105"/>
        <label>1</label>
    </ligand>
</feature>
<comment type="subunit">
    <text evidence="3 8">Homotetramer.</text>
</comment>
<evidence type="ECO:0000256" key="1">
    <source>
        <dbReference type="ARBA" id="ARBA00002368"/>
    </source>
</evidence>
<dbReference type="InterPro" id="IPR006680">
    <property type="entry name" value="Amidohydro-rel"/>
</dbReference>
<evidence type="ECO:0000256" key="7">
    <source>
        <dbReference type="ARBA" id="ARBA00022833"/>
    </source>
</evidence>
<feature type="binding site" evidence="8">
    <location>
        <position position="317"/>
    </location>
    <ligand>
        <name>Zn(2+)</name>
        <dbReference type="ChEBI" id="CHEBI:29105"/>
        <label>1</label>
    </ligand>
</feature>
<dbReference type="InterPro" id="IPR050138">
    <property type="entry name" value="DHOase/Allantoinase_Hydrolase"/>
</dbReference>
<evidence type="ECO:0000256" key="3">
    <source>
        <dbReference type="ARBA" id="ARBA00011881"/>
    </source>
</evidence>
<sequence length="457" mass="49142">MKRFDLILRGGMVVLPDAVRRLDIGVRDGKIAELAEELDPGDAAASADARGCHVLPGMIDAHVHLNEPGNGHWEGFETGSAALAAGGCTTYLDMPLNGIPPAVTADALRKKAGLARGRSAVDYAFWGGLMPGHVRDLPELAAAGAVAFKAFMSEPGGEEAERFRAVDDWTLYEGMARIAELGGLLAVHAENDAITSGLAARLKAAGCVSARDYAASRPPEAELEAVHRALFFAERTGCRVHFVHVSTADALLMIDAAKRRGVDASAETCPHYLLLTEADMERIGPAAKCAPPLRGEAERERMWRMLAEGYVDLIASDHSPCPDEWKQLGPGRTFFDAWGGIAAAQSSLELMVSEGVRRGLTLPAIAGLLAERPARRFGLSTKGKIAEGFDADFAVVDLNRSYVLMREQLLQRHKHSPYAGRTIGCKVKETYVRGRRVYAEDRGITESGHGVQVRPSA</sequence>
<accession>A0ABM8V394</accession>
<evidence type="ECO:0000259" key="9">
    <source>
        <dbReference type="Pfam" id="PF01979"/>
    </source>
</evidence>
<keyword evidence="7 8" id="KW-0862">Zinc</keyword>
<feature type="binding site" evidence="8">
    <location>
        <position position="244"/>
    </location>
    <ligand>
        <name>Zn(2+)</name>
        <dbReference type="ChEBI" id="CHEBI:29105"/>
        <label>2</label>
    </ligand>
</feature>
<comment type="function">
    <text evidence="8">Catalyzes the conversion of allantoin (5-ureidohydantoin) to allantoic acid by hydrolytic cleavage of the five-member hydantoin ring.</text>
</comment>
<comment type="pathway">
    <text evidence="8">Nitrogen metabolism; (S)-allantoin degradation; allantoate from (S)-allantoin: step 1/1.</text>
</comment>
<evidence type="ECO:0000313" key="10">
    <source>
        <dbReference type="EMBL" id="CAG5084803.1"/>
    </source>
</evidence>
<comment type="cofactor">
    <cofactor evidence="8">
        <name>Zn(2+)</name>
        <dbReference type="ChEBI" id="CHEBI:29105"/>
    </cofactor>
    <text evidence="8">Binds 2 Zn(2+) ions per subunit.</text>
</comment>
<dbReference type="HAMAP" id="MF_01645">
    <property type="entry name" value="Hydantoinase"/>
    <property type="match status" value="1"/>
</dbReference>
<dbReference type="InterPro" id="IPR002195">
    <property type="entry name" value="Dihydroorotase_CS"/>
</dbReference>
<dbReference type="InterPro" id="IPR032466">
    <property type="entry name" value="Metal_Hydrolase"/>
</dbReference>
<feature type="binding site" evidence="8">
    <location>
        <position position="188"/>
    </location>
    <ligand>
        <name>Zn(2+)</name>
        <dbReference type="ChEBI" id="CHEBI:29105"/>
        <label>2</label>
    </ligand>
</feature>
<reference evidence="10 11" key="1">
    <citation type="submission" date="2021-04" db="EMBL/GenBank/DDBJ databases">
        <authorList>
            <person name="Rakotoarivonina H."/>
        </authorList>
    </citation>
    <scope>NUCLEOTIDE SEQUENCE [LARGE SCALE GENOMIC DNA]</scope>
    <source>
        <strain evidence="10 11">XE</strain>
    </source>
</reference>
<comment type="function">
    <text evidence="1">Catalyzes the reversible cyclization of carbamoyl aspartate to dihydroorotate.</text>
</comment>
<comment type="catalytic activity">
    <reaction evidence="8">
        <text>(S)-allantoin + H2O = allantoate + H(+)</text>
        <dbReference type="Rhea" id="RHEA:17029"/>
        <dbReference type="ChEBI" id="CHEBI:15377"/>
        <dbReference type="ChEBI" id="CHEBI:15378"/>
        <dbReference type="ChEBI" id="CHEBI:15678"/>
        <dbReference type="ChEBI" id="CHEBI:17536"/>
        <dbReference type="EC" id="3.5.2.5"/>
    </reaction>
</comment>
<comment type="PTM">
    <text evidence="8">Carboxylation allows a single lysine to coordinate two zinc ions.</text>
</comment>
<evidence type="ECO:0000313" key="11">
    <source>
        <dbReference type="Proteomes" id="UP000681526"/>
    </source>
</evidence>
<keyword evidence="11" id="KW-1185">Reference proteome</keyword>
<comment type="similarity">
    <text evidence="2">Belongs to the metallo-dependent hydrolases superfamily. DHOase family. Class I DHOase subfamily.</text>
</comment>
<dbReference type="SUPFAM" id="SSF51556">
    <property type="entry name" value="Metallo-dependent hydrolases"/>
    <property type="match status" value="1"/>
</dbReference>
<dbReference type="SUPFAM" id="SSF51338">
    <property type="entry name" value="Composite domain of metallo-dependent hydrolases"/>
    <property type="match status" value="1"/>
</dbReference>
<dbReference type="EC" id="3.5.2.5" evidence="8"/>
<dbReference type="Gene3D" id="2.30.40.10">
    <property type="entry name" value="Urease, subunit C, domain 1"/>
    <property type="match status" value="1"/>
</dbReference>
<dbReference type="RefSeq" id="WP_213484178.1">
    <property type="nucleotide sequence ID" value="NZ_CAJRAY010000038.1"/>
</dbReference>
<feature type="binding site" description="via carbamate group" evidence="8">
    <location>
        <position position="149"/>
    </location>
    <ligand>
        <name>Zn(2+)</name>
        <dbReference type="ChEBI" id="CHEBI:29105"/>
        <label>2</label>
    </ligand>
</feature>
<keyword evidence="4 8" id="KW-0659">Purine metabolism</keyword>